<keyword evidence="1" id="KW-1133">Transmembrane helix</keyword>
<dbReference type="Proteomes" id="UP000027665">
    <property type="component" value="Unassembled WGS sequence"/>
</dbReference>
<dbReference type="OrthoDB" id="9780884at2"/>
<evidence type="ECO:0000313" key="4">
    <source>
        <dbReference type="Proteomes" id="UP000027665"/>
    </source>
</evidence>
<dbReference type="InterPro" id="IPR004843">
    <property type="entry name" value="Calcineurin-like_PHP"/>
</dbReference>
<dbReference type="STRING" id="2754.EH55_09925"/>
<dbReference type="RefSeq" id="WP_037977933.1">
    <property type="nucleotide sequence ID" value="NZ_JMKI01000047.1"/>
</dbReference>
<name>A0A073IMI3_9BACT</name>
<dbReference type="AlphaFoldDB" id="A0A073IMI3"/>
<sequence length="379" mass="41539">MFMLFPFLLPIYVTLRLLLPLQLSVPVKIAASFLLFAAALKQQFFMRFGGDFFSPELPQWLIVAYGCAFSALFLLFVFTLCKDVFQIVALSARFFFPRLPRFSPTSRAAAAISALSLLLAVYGAYEAQRLPRVVEIKIPLANLPPEFENFKIALLCDLHISASRRADFARAVSERTNALSPDLILIAGDFIDGAREVRSGDVLPLAALRAPCGVLGILGNHEYYFGPDEWMSFFEEELGIKMLLNAHALISRGNAEIAVAGLADEVARRFSGREPPDVKKALWGIPAGVPIILLDHRPGAAKRNAAAGADLQLSGHTHGGMAPFLSPIVKKFNGGYLRGLYRVGAMKLYVSPGTGIWNGFLLRLFDPSEITVILLTALK</sequence>
<dbReference type="InterPro" id="IPR051158">
    <property type="entry name" value="Metallophosphoesterase_sf"/>
</dbReference>
<dbReference type="SUPFAM" id="SSF56300">
    <property type="entry name" value="Metallo-dependent phosphatases"/>
    <property type="match status" value="1"/>
</dbReference>
<dbReference type="GeneID" id="90984420"/>
<protein>
    <recommendedName>
        <fullName evidence="2">Calcineurin-like phosphoesterase domain-containing protein</fullName>
    </recommendedName>
</protein>
<evidence type="ECO:0000313" key="3">
    <source>
        <dbReference type="EMBL" id="KEJ91513.1"/>
    </source>
</evidence>
<proteinExistence type="predicted"/>
<dbReference type="Gene3D" id="3.60.21.10">
    <property type="match status" value="1"/>
</dbReference>
<keyword evidence="4" id="KW-1185">Reference proteome</keyword>
<comment type="caution">
    <text evidence="3">The sequence shown here is derived from an EMBL/GenBank/DDBJ whole genome shotgun (WGS) entry which is preliminary data.</text>
</comment>
<organism evidence="3 4">
    <name type="scientific">Synergistes jonesii</name>
    <dbReference type="NCBI Taxonomy" id="2754"/>
    <lineage>
        <taxon>Bacteria</taxon>
        <taxon>Thermotogati</taxon>
        <taxon>Synergistota</taxon>
        <taxon>Synergistia</taxon>
        <taxon>Synergistales</taxon>
        <taxon>Synergistaceae</taxon>
        <taxon>Synergistes</taxon>
    </lineage>
</organism>
<accession>A0A073IMI3</accession>
<dbReference type="EMBL" id="JMKI01000047">
    <property type="protein sequence ID" value="KEJ91513.1"/>
    <property type="molecule type" value="Genomic_DNA"/>
</dbReference>
<dbReference type="CDD" id="cd07385">
    <property type="entry name" value="MPP_YkuE_C"/>
    <property type="match status" value="1"/>
</dbReference>
<feature type="transmembrane region" description="Helical" evidence="1">
    <location>
        <begin position="61"/>
        <end position="85"/>
    </location>
</feature>
<feature type="domain" description="Calcineurin-like phosphoesterase" evidence="2">
    <location>
        <begin position="150"/>
        <end position="319"/>
    </location>
</feature>
<dbReference type="PANTHER" id="PTHR31302">
    <property type="entry name" value="TRANSMEMBRANE PROTEIN WITH METALLOPHOSPHOESTERASE DOMAIN-RELATED"/>
    <property type="match status" value="1"/>
</dbReference>
<reference evidence="3 4" key="1">
    <citation type="submission" date="2014-04" db="EMBL/GenBank/DDBJ databases">
        <title>Draft Genome Sequence of Synergistes jonesii.</title>
        <authorList>
            <person name="Coil D.A."/>
            <person name="Eisen J.A."/>
            <person name="Holland-Moritz H.E."/>
        </authorList>
    </citation>
    <scope>NUCLEOTIDE SEQUENCE [LARGE SCALE GENOMIC DNA]</scope>
    <source>
        <strain evidence="3 4">78-1</strain>
    </source>
</reference>
<keyword evidence="1" id="KW-0812">Transmembrane</keyword>
<dbReference type="InterPro" id="IPR029052">
    <property type="entry name" value="Metallo-depent_PP-like"/>
</dbReference>
<dbReference type="eggNOG" id="COG1408">
    <property type="taxonomic scope" value="Bacteria"/>
</dbReference>
<gene>
    <name evidence="3" type="ORF">EH55_09925</name>
</gene>
<keyword evidence="1" id="KW-0472">Membrane</keyword>
<evidence type="ECO:0000256" key="1">
    <source>
        <dbReference type="SAM" id="Phobius"/>
    </source>
</evidence>
<evidence type="ECO:0000259" key="2">
    <source>
        <dbReference type="Pfam" id="PF00149"/>
    </source>
</evidence>
<dbReference type="PANTHER" id="PTHR31302:SF0">
    <property type="entry name" value="TRANSMEMBRANE PROTEIN WITH METALLOPHOSPHOESTERASE DOMAIN"/>
    <property type="match status" value="1"/>
</dbReference>
<feature type="transmembrane region" description="Helical" evidence="1">
    <location>
        <begin position="106"/>
        <end position="125"/>
    </location>
</feature>
<dbReference type="GO" id="GO:0016787">
    <property type="term" value="F:hydrolase activity"/>
    <property type="evidence" value="ECO:0007669"/>
    <property type="project" value="InterPro"/>
</dbReference>
<dbReference type="Pfam" id="PF00149">
    <property type="entry name" value="Metallophos"/>
    <property type="match status" value="1"/>
</dbReference>